<protein>
    <submittedName>
        <fullName evidence="2">Uncharacterized protein</fullName>
    </submittedName>
</protein>
<proteinExistence type="predicted"/>
<comment type="caution">
    <text evidence="2">The sequence shown here is derived from an EMBL/GenBank/DDBJ whole genome shotgun (WGS) entry which is preliminary data.</text>
</comment>
<evidence type="ECO:0000313" key="3">
    <source>
        <dbReference type="Proteomes" id="UP000035067"/>
    </source>
</evidence>
<evidence type="ECO:0000256" key="1">
    <source>
        <dbReference type="SAM" id="MobiDB-lite"/>
    </source>
</evidence>
<dbReference type="EMBL" id="JXQG01000082">
    <property type="protein sequence ID" value="KKZ10612.1"/>
    <property type="molecule type" value="Genomic_DNA"/>
</dbReference>
<evidence type="ECO:0000313" key="2">
    <source>
        <dbReference type="EMBL" id="KKZ10612.1"/>
    </source>
</evidence>
<gene>
    <name evidence="2" type="ORF">TE42_09735</name>
</gene>
<dbReference type="Proteomes" id="UP000035067">
    <property type="component" value="Unassembled WGS sequence"/>
</dbReference>
<feature type="region of interest" description="Disordered" evidence="1">
    <location>
        <begin position="1"/>
        <end position="67"/>
    </location>
</feature>
<feature type="compositionally biased region" description="Polar residues" evidence="1">
    <location>
        <begin position="1"/>
        <end position="12"/>
    </location>
</feature>
<sequence>MMTSVLQSSTRLTPRDLGKKGMASAVGAWRESQDRETPTALQHGGTGEGTLWPGAEMPMAAPLHRSQ</sequence>
<accession>A0A0G2IVJ2</accession>
<organism evidence="2 3">
    <name type="scientific">Candidatus Synechococcus spongiarum SP3</name>
    <dbReference type="NCBI Taxonomy" id="1604020"/>
    <lineage>
        <taxon>Bacteria</taxon>
        <taxon>Bacillati</taxon>
        <taxon>Cyanobacteriota</taxon>
        <taxon>Cyanophyceae</taxon>
        <taxon>Synechococcales</taxon>
        <taxon>Synechococcaceae</taxon>
        <taxon>Synechococcus</taxon>
    </lineage>
</organism>
<dbReference type="PATRIC" id="fig|1604020.3.peg.2259"/>
<dbReference type="AlphaFoldDB" id="A0A0G2IVJ2"/>
<reference evidence="2 3" key="1">
    <citation type="submission" date="2015-01" db="EMBL/GenBank/DDBJ databases">
        <title>Lifestyle Evolution in Cyanobacterial Symbionts of Sponges.</title>
        <authorList>
            <person name="Burgsdorf I."/>
            <person name="Slaby B.M."/>
            <person name="Handley K.M."/>
            <person name="Haber M."/>
            <person name="Blom J."/>
            <person name="Marshall C.W."/>
            <person name="Gilbert J.A."/>
            <person name="Hentschel U."/>
            <person name="Steindler L."/>
        </authorList>
    </citation>
    <scope>NUCLEOTIDE SEQUENCE [LARGE SCALE GENOMIC DNA]</scope>
    <source>
        <strain evidence="2">SP3</strain>
    </source>
</reference>
<name>A0A0G2IVJ2_9SYNE</name>